<keyword evidence="7 8" id="KW-0472">Membrane</keyword>
<evidence type="ECO:0000256" key="6">
    <source>
        <dbReference type="ARBA" id="ARBA00022989"/>
    </source>
</evidence>
<sequence>MFQGLLVLLLAGVFQGSFGIGMKKYKPFSWEAFWALFSIVSMILTPIIWTAIEIPNFWSYLSATPSSIFIPAAICGFFWGVTAIGFGKAIDMIGMSLTYGIAMGISAAVGSLFPLFTGKELPETNFLVGLFIGMAIMIAGVIVLTKAGMMKDKESQLQDSQKNNKFMVGLVLAFISGLGSAAQNIGFSYAGFTSQLAVADGVNGTSASLLGWLIVFSGGFIANFGYALILLIKNRNFSNYTAKGASVGYFKVLITGLMWFAALGLYGKATFLLGEYGTVVGWIGFNALALVISNVWGLKDGEWKGYIKPKKVMLIANGILIASWIILGIINGSL</sequence>
<feature type="transmembrane region" description="Helical" evidence="8">
    <location>
        <begin position="311"/>
        <end position="330"/>
    </location>
</feature>
<keyword evidence="5" id="KW-0769">Symport</keyword>
<comment type="caution">
    <text evidence="9">The sequence shown here is derived from an EMBL/GenBank/DDBJ whole genome shotgun (WGS) entry which is preliminary data.</text>
</comment>
<evidence type="ECO:0000313" key="10">
    <source>
        <dbReference type="Proteomes" id="UP001252875"/>
    </source>
</evidence>
<evidence type="ECO:0000256" key="4">
    <source>
        <dbReference type="ARBA" id="ARBA00022692"/>
    </source>
</evidence>
<protein>
    <submittedName>
        <fullName evidence="9">L-rhamnose/proton symporter RhaT</fullName>
    </submittedName>
</protein>
<proteinExistence type="predicted"/>
<feature type="transmembrane region" description="Helical" evidence="8">
    <location>
        <begin position="58"/>
        <end position="81"/>
    </location>
</feature>
<feature type="transmembrane region" description="Helical" evidence="8">
    <location>
        <begin position="6"/>
        <end position="22"/>
    </location>
</feature>
<keyword evidence="3" id="KW-0997">Cell inner membrane</keyword>
<feature type="transmembrane region" description="Helical" evidence="8">
    <location>
        <begin position="244"/>
        <end position="267"/>
    </location>
</feature>
<dbReference type="RefSeq" id="WP_221674631.1">
    <property type="nucleotide sequence ID" value="NZ_JARPYF010000006.1"/>
</dbReference>
<name>A0ABU3F0D2_9ENTE</name>
<evidence type="ECO:0000256" key="5">
    <source>
        <dbReference type="ARBA" id="ARBA00022847"/>
    </source>
</evidence>
<feature type="transmembrane region" description="Helical" evidence="8">
    <location>
        <begin position="93"/>
        <end position="114"/>
    </location>
</feature>
<evidence type="ECO:0000256" key="3">
    <source>
        <dbReference type="ARBA" id="ARBA00022519"/>
    </source>
</evidence>
<keyword evidence="6 8" id="KW-1133">Transmembrane helix</keyword>
<feature type="transmembrane region" description="Helical" evidence="8">
    <location>
        <begin position="126"/>
        <end position="145"/>
    </location>
</feature>
<feature type="transmembrane region" description="Helical" evidence="8">
    <location>
        <begin position="209"/>
        <end position="232"/>
    </location>
</feature>
<keyword evidence="4 8" id="KW-0812">Transmembrane</keyword>
<keyword evidence="10" id="KW-1185">Reference proteome</keyword>
<evidence type="ECO:0000256" key="7">
    <source>
        <dbReference type="ARBA" id="ARBA00023136"/>
    </source>
</evidence>
<dbReference type="InterPro" id="IPR004673">
    <property type="entry name" value="L-rhamnose-proton_sym_RhaT"/>
</dbReference>
<keyword evidence="1" id="KW-0813">Transport</keyword>
<dbReference type="Pfam" id="PF06379">
    <property type="entry name" value="RhaT"/>
    <property type="match status" value="1"/>
</dbReference>
<feature type="transmembrane region" description="Helical" evidence="8">
    <location>
        <begin position="279"/>
        <end position="299"/>
    </location>
</feature>
<accession>A0ABU3F0D2</accession>
<evidence type="ECO:0000313" key="9">
    <source>
        <dbReference type="EMBL" id="MDT2600570.1"/>
    </source>
</evidence>
<evidence type="ECO:0000256" key="1">
    <source>
        <dbReference type="ARBA" id="ARBA00022448"/>
    </source>
</evidence>
<evidence type="ECO:0000256" key="2">
    <source>
        <dbReference type="ARBA" id="ARBA00022475"/>
    </source>
</evidence>
<dbReference type="Proteomes" id="UP001252875">
    <property type="component" value="Unassembled WGS sequence"/>
</dbReference>
<reference evidence="9 10" key="1">
    <citation type="submission" date="2023-03" db="EMBL/GenBank/DDBJ databases">
        <authorList>
            <person name="Shen W."/>
            <person name="Cai J."/>
        </authorList>
    </citation>
    <scope>NUCLEOTIDE SEQUENCE [LARGE SCALE GENOMIC DNA]</scope>
    <source>
        <strain evidence="9 10">D6-4</strain>
    </source>
</reference>
<dbReference type="EMBL" id="JARPYI010000006">
    <property type="protein sequence ID" value="MDT2600570.1"/>
    <property type="molecule type" value="Genomic_DNA"/>
</dbReference>
<organism evidence="9 10">
    <name type="scientific">Enterococcus hulanensis</name>
    <dbReference type="NCBI Taxonomy" id="2559929"/>
    <lineage>
        <taxon>Bacteria</taxon>
        <taxon>Bacillati</taxon>
        <taxon>Bacillota</taxon>
        <taxon>Bacilli</taxon>
        <taxon>Lactobacillales</taxon>
        <taxon>Enterococcaceae</taxon>
        <taxon>Enterococcus</taxon>
    </lineage>
</organism>
<gene>
    <name evidence="9" type="ORF">P7D85_12350</name>
</gene>
<feature type="transmembrane region" description="Helical" evidence="8">
    <location>
        <begin position="166"/>
        <end position="189"/>
    </location>
</feature>
<evidence type="ECO:0000256" key="8">
    <source>
        <dbReference type="SAM" id="Phobius"/>
    </source>
</evidence>
<keyword evidence="2" id="KW-1003">Cell membrane</keyword>
<feature type="transmembrane region" description="Helical" evidence="8">
    <location>
        <begin position="34"/>
        <end position="52"/>
    </location>
</feature>